<comment type="caution">
    <text evidence="2">The sequence shown here is derived from an EMBL/GenBank/DDBJ whole genome shotgun (WGS) entry which is preliminary data.</text>
</comment>
<keyword evidence="3" id="KW-1185">Reference proteome</keyword>
<reference evidence="2 3" key="1">
    <citation type="journal article" date="2018" name="Biodegradation">
        <title>1,4-Dioxane degradation characteristics of Rhodococcus aetherivorans JCM 14343.</title>
        <authorList>
            <person name="Inoue D."/>
            <person name="Tsunoda T."/>
            <person name="Yamamoto N."/>
            <person name="Ike M."/>
            <person name="Sei K."/>
        </authorList>
    </citation>
    <scope>NUCLEOTIDE SEQUENCE [LARGE SCALE GENOMIC DNA]</scope>
    <source>
        <strain evidence="2 3">JCM 14343</strain>
    </source>
</reference>
<evidence type="ECO:0000313" key="2">
    <source>
        <dbReference type="EMBL" id="GES38301.1"/>
    </source>
</evidence>
<dbReference type="Proteomes" id="UP000325466">
    <property type="component" value="Unassembled WGS sequence"/>
</dbReference>
<feature type="region of interest" description="Disordered" evidence="1">
    <location>
        <begin position="1"/>
        <end position="59"/>
    </location>
</feature>
<evidence type="ECO:0000256" key="1">
    <source>
        <dbReference type="SAM" id="MobiDB-lite"/>
    </source>
</evidence>
<proteinExistence type="predicted"/>
<protein>
    <submittedName>
        <fullName evidence="2">Uncharacterized protein</fullName>
    </submittedName>
</protein>
<feature type="compositionally biased region" description="Basic and acidic residues" evidence="1">
    <location>
        <begin position="21"/>
        <end position="33"/>
    </location>
</feature>
<name>A0ABQ0YP13_9NOCA</name>
<gene>
    <name evidence="2" type="ORF">RAJCM14343_3561</name>
</gene>
<accession>A0ABQ0YP13</accession>
<evidence type="ECO:0000313" key="3">
    <source>
        <dbReference type="Proteomes" id="UP000325466"/>
    </source>
</evidence>
<sequence>MGGGRRSATLLVEARAPSGGPERHQREQGGRSRRDARRLHVRVPSPVCCPPRSRRSVRA</sequence>
<organism evidence="2 3">
    <name type="scientific">Rhodococcus aetherivorans</name>
    <dbReference type="NCBI Taxonomy" id="191292"/>
    <lineage>
        <taxon>Bacteria</taxon>
        <taxon>Bacillati</taxon>
        <taxon>Actinomycetota</taxon>
        <taxon>Actinomycetes</taxon>
        <taxon>Mycobacteriales</taxon>
        <taxon>Nocardiaceae</taxon>
        <taxon>Rhodococcus</taxon>
    </lineage>
</organism>
<dbReference type="EMBL" id="BLAH01000092">
    <property type="protein sequence ID" value="GES38301.1"/>
    <property type="molecule type" value="Genomic_DNA"/>
</dbReference>